<organism evidence="1 2">
    <name type="scientific">Colletotrichum truncatum</name>
    <name type="common">Anthracnose fungus</name>
    <name type="synonym">Colletotrichum capsici</name>
    <dbReference type="NCBI Taxonomy" id="5467"/>
    <lineage>
        <taxon>Eukaryota</taxon>
        <taxon>Fungi</taxon>
        <taxon>Dikarya</taxon>
        <taxon>Ascomycota</taxon>
        <taxon>Pezizomycotina</taxon>
        <taxon>Sordariomycetes</taxon>
        <taxon>Hypocreomycetidae</taxon>
        <taxon>Glomerellales</taxon>
        <taxon>Glomerellaceae</taxon>
        <taxon>Colletotrichum</taxon>
        <taxon>Colletotrichum truncatum species complex</taxon>
    </lineage>
</organism>
<evidence type="ECO:0000313" key="2">
    <source>
        <dbReference type="Proteomes" id="UP000805649"/>
    </source>
</evidence>
<dbReference type="Proteomes" id="UP000805649">
    <property type="component" value="Unassembled WGS sequence"/>
</dbReference>
<gene>
    <name evidence="1" type="ORF">CTRU02_206437</name>
</gene>
<accession>A0ACC3Z6V4</accession>
<evidence type="ECO:0000313" key="1">
    <source>
        <dbReference type="EMBL" id="KAL0939827.1"/>
    </source>
</evidence>
<keyword evidence="2" id="KW-1185">Reference proteome</keyword>
<keyword evidence="1" id="KW-0223">Dioxygenase</keyword>
<keyword evidence="1" id="KW-0560">Oxidoreductase</keyword>
<dbReference type="EMBL" id="VUJX02000003">
    <property type="protein sequence ID" value="KAL0939827.1"/>
    <property type="molecule type" value="Genomic_DNA"/>
</dbReference>
<comment type="caution">
    <text evidence="1">The sequence shown here is derived from an EMBL/GenBank/DDBJ whole genome shotgun (WGS) entry which is preliminary data.</text>
</comment>
<protein>
    <submittedName>
        <fullName evidence="1">Phytanoyl- dioxygenase family protein</fullName>
    </submittedName>
</protein>
<sequence>MHLCDLGPINWDVVSKIIARVAASSSNNQATLLLVDWLDERLRESWIAQVIMNDERDARHLIRAYSFEAEERLTSESGAHSLAHILAENQGSRDDALDPWRRFFEPPEMSDGARDDNPITKVLAVETAELRNKWKAFVESSPAADRLNLQTSEPTMDGVIDTVQQIQKSWEAKRGNGRLAKAKRFFHKFCSTLDSHKLLIQILPSGNEYVSIFTGTLNVVIQASANHEKVAEGLSEALCAMSQHVNACKTDLEMFNMEDMQSLIAELYAHIFLLLTSVMDWMMKKRLKRLLDSFNDDLPSVFENEMGKIKAISDRIRNLAAQKARAELRSTRITAESSASMLRDIRVGLEGDRRHQAEMRHFAESILREQMRSSDMWAAEKRHQLAVSIVDMLKEEAIGLLEARRAAPNQMRTFQTATTALSLGGSAERVTEYTSDGIIMISLHLEDFFHRDRVRLSGDELSPVMIQPEAYRYISDWVSASAPKILWIEGEPLEADDLDNPVTMMAARIAGIAEKTKVPVISYFCELRRGEKLRPGNDSKETQAMLSLVYALIRQLIELLPPVLETSADLTESRFQSLDGSLATWSSATSILAELIALMPGPVFCIIDAFHWLNDRSTGNYLSDLLRVLRGNNMKVLLFTTGRSVALRDELLRSETFSLDARQSFRHGVALDRQSLSG</sequence>
<reference evidence="1 2" key="1">
    <citation type="journal article" date="2020" name="Phytopathology">
        <title>Genome Sequence Resources of Colletotrichum truncatum, C. plurivorum, C. musicola, and C. sojae: Four Species Pathogenic to Soybean (Glycine max).</title>
        <authorList>
            <person name="Rogerio F."/>
            <person name="Boufleur T.R."/>
            <person name="Ciampi-Guillardi M."/>
            <person name="Sukno S.A."/>
            <person name="Thon M.R."/>
            <person name="Massola Junior N.S."/>
            <person name="Baroncelli R."/>
        </authorList>
    </citation>
    <scope>NUCLEOTIDE SEQUENCE [LARGE SCALE GENOMIC DNA]</scope>
    <source>
        <strain evidence="1 2">CMES1059</strain>
    </source>
</reference>
<proteinExistence type="predicted"/>
<name>A0ACC3Z6V4_COLTU</name>